<keyword evidence="1" id="KW-1133">Transmembrane helix</keyword>
<keyword evidence="4" id="KW-1185">Reference proteome</keyword>
<feature type="transmembrane region" description="Helical" evidence="1">
    <location>
        <begin position="75"/>
        <end position="96"/>
    </location>
</feature>
<keyword evidence="2" id="KW-0732">Signal</keyword>
<feature type="transmembrane region" description="Helical" evidence="1">
    <location>
        <begin position="187"/>
        <end position="207"/>
    </location>
</feature>
<evidence type="ECO:0000256" key="2">
    <source>
        <dbReference type="SAM" id="SignalP"/>
    </source>
</evidence>
<dbReference type="EMBL" id="KV448584">
    <property type="protein sequence ID" value="OAX34651.1"/>
    <property type="molecule type" value="Genomic_DNA"/>
</dbReference>
<sequence>MLVAACLLFLLSTMHVIVDANHVWQGFISSQDIDQFFEDVSKNAFKNALNELATLFGDAILIYRCYIVWQRIEVVIIPIIGWVAVAVTGTYTGWSISQLPTTNADTVFLEDTGKWVISFYSVELVTNVFATGTLAFKLLLVHRRSSGILMTRSRVYPILIIILECGALYSMSLVAILAAYVSASNSTYILTDMIAQIIPITFFLIIVRMAMLRFNDRTGQSLFKRTGIADRLPIARHMMVHIDRMQVLDSDITKTPECSSTHVDVEGGYNSKYTATLIQH</sequence>
<reference evidence="3 4" key="1">
    <citation type="submission" date="2016-06" db="EMBL/GenBank/DDBJ databases">
        <title>Comparative genomics of the ectomycorrhizal sister species Rhizopogon vinicolor and Rhizopogon vesiculosus (Basidiomycota: Boletales) reveals a divergence of the mating type B locus.</title>
        <authorList>
            <consortium name="DOE Joint Genome Institute"/>
            <person name="Mujic A.B."/>
            <person name="Kuo A."/>
            <person name="Tritt A."/>
            <person name="Lipzen A."/>
            <person name="Chen C."/>
            <person name="Johnson J."/>
            <person name="Sharma A."/>
            <person name="Barry K."/>
            <person name="Grigoriev I.V."/>
            <person name="Spatafora J.W."/>
        </authorList>
    </citation>
    <scope>NUCLEOTIDE SEQUENCE [LARGE SCALE GENOMIC DNA]</scope>
    <source>
        <strain evidence="3 4">AM-OR11-026</strain>
    </source>
</reference>
<accession>A0A1B7MQ12</accession>
<organism evidence="3 4">
    <name type="scientific">Rhizopogon vinicolor AM-OR11-026</name>
    <dbReference type="NCBI Taxonomy" id="1314800"/>
    <lineage>
        <taxon>Eukaryota</taxon>
        <taxon>Fungi</taxon>
        <taxon>Dikarya</taxon>
        <taxon>Basidiomycota</taxon>
        <taxon>Agaricomycotina</taxon>
        <taxon>Agaricomycetes</taxon>
        <taxon>Agaricomycetidae</taxon>
        <taxon>Boletales</taxon>
        <taxon>Suillineae</taxon>
        <taxon>Rhizopogonaceae</taxon>
        <taxon>Rhizopogon</taxon>
    </lineage>
</organism>
<keyword evidence="1" id="KW-0472">Membrane</keyword>
<feature type="transmembrane region" description="Helical" evidence="1">
    <location>
        <begin position="116"/>
        <end position="136"/>
    </location>
</feature>
<feature type="signal peptide" evidence="2">
    <location>
        <begin position="1"/>
        <end position="20"/>
    </location>
</feature>
<evidence type="ECO:0000313" key="3">
    <source>
        <dbReference type="EMBL" id="OAX34651.1"/>
    </source>
</evidence>
<dbReference type="OrthoDB" id="3357408at2759"/>
<protein>
    <submittedName>
        <fullName evidence="3">Uncharacterized protein</fullName>
    </submittedName>
</protein>
<keyword evidence="1" id="KW-0812">Transmembrane</keyword>
<evidence type="ECO:0000256" key="1">
    <source>
        <dbReference type="SAM" id="Phobius"/>
    </source>
</evidence>
<dbReference type="InParanoid" id="A0A1B7MQ12"/>
<proteinExistence type="predicted"/>
<feature type="transmembrane region" description="Helical" evidence="1">
    <location>
        <begin position="156"/>
        <end position="181"/>
    </location>
</feature>
<dbReference type="AlphaFoldDB" id="A0A1B7MQ12"/>
<dbReference type="Proteomes" id="UP000092154">
    <property type="component" value="Unassembled WGS sequence"/>
</dbReference>
<evidence type="ECO:0000313" key="4">
    <source>
        <dbReference type="Proteomes" id="UP000092154"/>
    </source>
</evidence>
<name>A0A1B7MQ12_9AGAM</name>
<feature type="chain" id="PRO_5008597469" evidence="2">
    <location>
        <begin position="21"/>
        <end position="280"/>
    </location>
</feature>
<gene>
    <name evidence="3" type="ORF">K503DRAFT_698335</name>
</gene>